<keyword evidence="7" id="KW-0479">Metal-binding</keyword>
<feature type="compositionally biased region" description="Basic residues" evidence="18">
    <location>
        <begin position="22"/>
        <end position="42"/>
    </location>
</feature>
<evidence type="ECO:0000256" key="3">
    <source>
        <dbReference type="ARBA" id="ARBA00013251"/>
    </source>
</evidence>
<dbReference type="PROSITE" id="PS51831">
    <property type="entry name" value="HD"/>
    <property type="match status" value="1"/>
</dbReference>
<keyword evidence="5" id="KW-0934">Plastid</keyword>
<dbReference type="InterPro" id="IPR043519">
    <property type="entry name" value="NT_sf"/>
</dbReference>
<dbReference type="PANTHER" id="PTHR21262:SF12">
    <property type="entry name" value="GTP DIPHOSPHOKINASE CRSH, CHLOROPLASTIC-RELATED"/>
    <property type="match status" value="1"/>
</dbReference>
<evidence type="ECO:0000256" key="17">
    <source>
        <dbReference type="ARBA" id="ARBA00060331"/>
    </source>
</evidence>
<keyword evidence="9" id="KW-0547">Nucleotide-binding</keyword>
<reference evidence="21" key="1">
    <citation type="journal article" date="2023" name="GigaByte">
        <title>Genome assembly of the bearded iris, Iris pallida Lam.</title>
        <authorList>
            <person name="Bruccoleri R.E."/>
            <person name="Oakeley E.J."/>
            <person name="Faust A.M.E."/>
            <person name="Altorfer M."/>
            <person name="Dessus-Babus S."/>
            <person name="Burckhardt D."/>
            <person name="Oertli M."/>
            <person name="Naumann U."/>
            <person name="Petersen F."/>
            <person name="Wong J."/>
        </authorList>
    </citation>
    <scope>NUCLEOTIDE SEQUENCE</scope>
    <source>
        <strain evidence="21">GSM-AAB239-AS_SAM_17_03QT</strain>
    </source>
</reference>
<dbReference type="Proteomes" id="UP001140949">
    <property type="component" value="Unassembled WGS sequence"/>
</dbReference>
<dbReference type="GO" id="GO:0016301">
    <property type="term" value="F:kinase activity"/>
    <property type="evidence" value="ECO:0007669"/>
    <property type="project" value="UniProtKB-KW"/>
</dbReference>
<dbReference type="AlphaFoldDB" id="A0AAX6EXU2"/>
<dbReference type="Pfam" id="PF04607">
    <property type="entry name" value="RelA_SpoT"/>
    <property type="match status" value="1"/>
</dbReference>
<dbReference type="GO" id="GO:0008728">
    <property type="term" value="F:GTP diphosphokinase activity"/>
    <property type="evidence" value="ECO:0007669"/>
    <property type="project" value="UniProtKB-EC"/>
</dbReference>
<evidence type="ECO:0000259" key="20">
    <source>
        <dbReference type="PROSITE" id="PS51831"/>
    </source>
</evidence>
<evidence type="ECO:0000256" key="10">
    <source>
        <dbReference type="ARBA" id="ARBA00022777"/>
    </source>
</evidence>
<dbReference type="SMART" id="SM00054">
    <property type="entry name" value="EFh"/>
    <property type="match status" value="2"/>
</dbReference>
<keyword evidence="4" id="KW-0150">Chloroplast</keyword>
<evidence type="ECO:0000256" key="14">
    <source>
        <dbReference type="ARBA" id="ARBA00023016"/>
    </source>
</evidence>
<dbReference type="GO" id="GO:0005509">
    <property type="term" value="F:calcium ion binding"/>
    <property type="evidence" value="ECO:0007669"/>
    <property type="project" value="InterPro"/>
</dbReference>
<keyword evidence="15" id="KW-0342">GTP-binding</keyword>
<evidence type="ECO:0000256" key="13">
    <source>
        <dbReference type="ARBA" id="ARBA00022946"/>
    </source>
</evidence>
<dbReference type="InterPro" id="IPR007685">
    <property type="entry name" value="RelA_SpoT"/>
</dbReference>
<evidence type="ECO:0000256" key="15">
    <source>
        <dbReference type="ARBA" id="ARBA00023134"/>
    </source>
</evidence>
<dbReference type="FunFam" id="3.30.460.10:FF:000025">
    <property type="entry name" value="probable GTP diphosphokinase CRSH, chloroplastic"/>
    <property type="match status" value="1"/>
</dbReference>
<dbReference type="CDD" id="cd00051">
    <property type="entry name" value="EFh"/>
    <property type="match status" value="1"/>
</dbReference>
<dbReference type="InterPro" id="IPR002048">
    <property type="entry name" value="EF_hand_dom"/>
</dbReference>
<comment type="catalytic activity">
    <reaction evidence="16">
        <text>GTP + ATP = guanosine 3'-diphosphate 5'-triphosphate + AMP</text>
        <dbReference type="Rhea" id="RHEA:22088"/>
        <dbReference type="ChEBI" id="CHEBI:30616"/>
        <dbReference type="ChEBI" id="CHEBI:37565"/>
        <dbReference type="ChEBI" id="CHEBI:142410"/>
        <dbReference type="ChEBI" id="CHEBI:456215"/>
        <dbReference type="EC" id="2.7.6.5"/>
    </reaction>
    <physiologicalReaction direction="right-to-left" evidence="16">
        <dbReference type="Rhea" id="RHEA:22090"/>
    </physiologicalReaction>
</comment>
<feature type="region of interest" description="Disordered" evidence="18">
    <location>
        <begin position="18"/>
        <end position="76"/>
    </location>
</feature>
<keyword evidence="13" id="KW-0809">Transit peptide</keyword>
<dbReference type="InterPro" id="IPR011992">
    <property type="entry name" value="EF-hand-dom_pair"/>
</dbReference>
<evidence type="ECO:0000313" key="21">
    <source>
        <dbReference type="EMBL" id="KAJ6808864.1"/>
    </source>
</evidence>
<evidence type="ECO:0000256" key="12">
    <source>
        <dbReference type="ARBA" id="ARBA00022840"/>
    </source>
</evidence>
<dbReference type="CDD" id="cd05399">
    <property type="entry name" value="NT_Rel-Spo_like"/>
    <property type="match status" value="1"/>
</dbReference>
<evidence type="ECO:0000256" key="8">
    <source>
        <dbReference type="ARBA" id="ARBA00022737"/>
    </source>
</evidence>
<dbReference type="SUPFAM" id="SSF47473">
    <property type="entry name" value="EF-hand"/>
    <property type="match status" value="1"/>
</dbReference>
<protein>
    <recommendedName>
        <fullName evidence="3">GTP diphosphokinase</fullName>
        <ecNumber evidence="3">2.7.6.5</ecNumber>
    </recommendedName>
</protein>
<reference evidence="21" key="2">
    <citation type="submission" date="2023-04" db="EMBL/GenBank/DDBJ databases">
        <authorList>
            <person name="Bruccoleri R.E."/>
            <person name="Oakeley E.J."/>
            <person name="Faust A.-M."/>
            <person name="Dessus-Babus S."/>
            <person name="Altorfer M."/>
            <person name="Burckhardt D."/>
            <person name="Oertli M."/>
            <person name="Naumann U."/>
            <person name="Petersen F."/>
            <person name="Wong J."/>
        </authorList>
    </citation>
    <scope>NUCLEOTIDE SEQUENCE</scope>
    <source>
        <strain evidence="21">GSM-AAB239-AS_SAM_17_03QT</strain>
        <tissue evidence="21">Leaf</tissue>
    </source>
</reference>
<keyword evidence="8" id="KW-0677">Repeat</keyword>
<keyword evidence="14" id="KW-0346">Stress response</keyword>
<dbReference type="PANTHER" id="PTHR21262">
    <property type="entry name" value="GUANOSINE-3',5'-BIS DIPHOSPHATE 3'-PYROPHOSPHOHYDROLASE"/>
    <property type="match status" value="1"/>
</dbReference>
<evidence type="ECO:0000256" key="1">
    <source>
        <dbReference type="ARBA" id="ARBA00004229"/>
    </source>
</evidence>
<comment type="function">
    <text evidence="17">Possesses calcium-dependent ppGpp (guanosine 3'-diphosphate 5'-diphosphate) synthetase activity in vitro and is able to functionally complement E.coli relA mutants. May be involved in a rapid plant ppGpp-mediated response to pathogens and other stresses.</text>
</comment>
<keyword evidence="22" id="KW-1185">Reference proteome</keyword>
<evidence type="ECO:0000256" key="7">
    <source>
        <dbReference type="ARBA" id="ARBA00022723"/>
    </source>
</evidence>
<evidence type="ECO:0000259" key="19">
    <source>
        <dbReference type="PROSITE" id="PS50222"/>
    </source>
</evidence>
<dbReference type="FunFam" id="1.10.238.10:FF:000287">
    <property type="entry name" value="Probable GTP diphosphokinase CRSH, chloroplastic"/>
    <property type="match status" value="1"/>
</dbReference>
<dbReference type="Pfam" id="PF13328">
    <property type="entry name" value="HD_4"/>
    <property type="match status" value="1"/>
</dbReference>
<dbReference type="SMART" id="SM00954">
    <property type="entry name" value="RelA_SpoT"/>
    <property type="match status" value="1"/>
</dbReference>
<dbReference type="GO" id="GO:0005525">
    <property type="term" value="F:GTP binding"/>
    <property type="evidence" value="ECO:0007669"/>
    <property type="project" value="UniProtKB-KW"/>
</dbReference>
<dbReference type="EMBL" id="JANAVB010033219">
    <property type="protein sequence ID" value="KAJ6808864.1"/>
    <property type="molecule type" value="Genomic_DNA"/>
</dbReference>
<dbReference type="PROSITE" id="PS00018">
    <property type="entry name" value="EF_HAND_1"/>
    <property type="match status" value="2"/>
</dbReference>
<comment type="similarity">
    <text evidence="2">Belongs to the RelA/SpoT family.</text>
</comment>
<dbReference type="Gene3D" id="1.10.238.10">
    <property type="entry name" value="EF-hand"/>
    <property type="match status" value="1"/>
</dbReference>
<feature type="domain" description="HD" evidence="20">
    <location>
        <begin position="133"/>
        <end position="233"/>
    </location>
</feature>
<dbReference type="GO" id="GO:0009507">
    <property type="term" value="C:chloroplast"/>
    <property type="evidence" value="ECO:0007669"/>
    <property type="project" value="UniProtKB-SubCell"/>
</dbReference>
<keyword evidence="12" id="KW-0067">ATP-binding</keyword>
<proteinExistence type="inferred from homology"/>
<dbReference type="InterPro" id="IPR018247">
    <property type="entry name" value="EF_Hand_1_Ca_BS"/>
</dbReference>
<dbReference type="Pfam" id="PF13499">
    <property type="entry name" value="EF-hand_7"/>
    <property type="match status" value="1"/>
</dbReference>
<gene>
    <name evidence="21" type="ORF">M6B38_165995</name>
</gene>
<dbReference type="FunFam" id="1.10.3210.10:FF:000019">
    <property type="entry name" value="Probable GTP diphosphokinase CRSH, chloroplastic"/>
    <property type="match status" value="1"/>
</dbReference>
<keyword evidence="6" id="KW-0808">Transferase</keyword>
<evidence type="ECO:0000256" key="9">
    <source>
        <dbReference type="ARBA" id="ARBA00022741"/>
    </source>
</evidence>
<dbReference type="GO" id="GO:0005524">
    <property type="term" value="F:ATP binding"/>
    <property type="evidence" value="ECO:0007669"/>
    <property type="project" value="UniProtKB-KW"/>
</dbReference>
<evidence type="ECO:0000256" key="2">
    <source>
        <dbReference type="ARBA" id="ARBA00007476"/>
    </source>
</evidence>
<dbReference type="Gene3D" id="3.30.460.10">
    <property type="entry name" value="Beta Polymerase, domain 2"/>
    <property type="match status" value="1"/>
</dbReference>
<dbReference type="SUPFAM" id="SSF81301">
    <property type="entry name" value="Nucleotidyltransferase"/>
    <property type="match status" value="1"/>
</dbReference>
<feature type="domain" description="EF-hand" evidence="19">
    <location>
        <begin position="490"/>
        <end position="525"/>
    </location>
</feature>
<dbReference type="PROSITE" id="PS50222">
    <property type="entry name" value="EF_HAND_2"/>
    <property type="match status" value="1"/>
</dbReference>
<keyword evidence="10" id="KW-0418">Kinase</keyword>
<keyword evidence="11" id="KW-0106">Calcium</keyword>
<dbReference type="GO" id="GO:0015969">
    <property type="term" value="P:guanosine tetraphosphate metabolic process"/>
    <property type="evidence" value="ECO:0007669"/>
    <property type="project" value="InterPro"/>
</dbReference>
<dbReference type="InterPro" id="IPR006674">
    <property type="entry name" value="HD_domain"/>
</dbReference>
<dbReference type="EC" id="2.7.6.5" evidence="3"/>
<evidence type="ECO:0000313" key="22">
    <source>
        <dbReference type="Proteomes" id="UP001140949"/>
    </source>
</evidence>
<dbReference type="SUPFAM" id="SSF109604">
    <property type="entry name" value="HD-domain/PDEase-like"/>
    <property type="match status" value="1"/>
</dbReference>
<name>A0AAX6EXU2_IRIPA</name>
<evidence type="ECO:0000256" key="16">
    <source>
        <dbReference type="ARBA" id="ARBA00051333"/>
    </source>
</evidence>
<comment type="subcellular location">
    <subcellularLocation>
        <location evidence="1">Plastid</location>
        <location evidence="1">Chloroplast</location>
    </subcellularLocation>
</comment>
<dbReference type="Gene3D" id="1.10.3210.10">
    <property type="entry name" value="Hypothetical protein af1432"/>
    <property type="match status" value="1"/>
</dbReference>
<comment type="caution">
    <text evidence="21">The sequence shown here is derived from an EMBL/GenBank/DDBJ whole genome shotgun (WGS) entry which is preliminary data.</text>
</comment>
<evidence type="ECO:0000256" key="4">
    <source>
        <dbReference type="ARBA" id="ARBA00022528"/>
    </source>
</evidence>
<feature type="compositionally biased region" description="Low complexity" evidence="18">
    <location>
        <begin position="60"/>
        <end position="71"/>
    </location>
</feature>
<sequence length="600" mass="66891">MPNQHHSTNHIMAAAAATTSDHHHHPLFLRHPSRHRTHRTKPSHLPLLPCGSLTAPRVRSSAPHSSSPSPATLLPVEQPGSKMVVELVGAFNELTERMGEISTASSSRLLFKSLKLSIPLLQSLPFSPDGRGPLSRALSVALLLADLQMDAEVISAGILREVLEAGAITMQEVKSQIGTSTTHLLHESLRVKNVPSKVETLDDESAAALRKFCLTYYDIRAISLELAVKLDMMRHLNYLPRYHQQVFSLQVLKIYAPLAHAVGAGALSLELEDLSFRYLFPYSYLYVDAWLRSQETGSKPLIEVYKSRLLQALKSDSELEEIVDEISVKGRYKSRFSMMKKLLRDGRKPEDVNDVLGLRVILNPKPGDGNTERGNRACYRTFEVIQSLWKEVPRRTKDYISKPKANGYRSLHAAVDVSEDGQARPLMEIQIRTVEMDMLADGGAASHSLYKGGLTDPGEAKRLKTIMLAAAELTALRLRDLPPANHRGRLEINQKDHVFRLLDKNGDGRISIEELTEVMEELGGGGKDAQELMLLLDANSDGSLSSDEFDLLQKQVAFMRNMEDRDDQYRTLLGEKLQMTDSTGLIQVYRKELGDKLAVS</sequence>
<accession>A0AAX6EXU2</accession>
<evidence type="ECO:0000256" key="6">
    <source>
        <dbReference type="ARBA" id="ARBA00022679"/>
    </source>
</evidence>
<evidence type="ECO:0000256" key="11">
    <source>
        <dbReference type="ARBA" id="ARBA00022837"/>
    </source>
</evidence>
<evidence type="ECO:0000256" key="5">
    <source>
        <dbReference type="ARBA" id="ARBA00022640"/>
    </source>
</evidence>
<evidence type="ECO:0000256" key="18">
    <source>
        <dbReference type="SAM" id="MobiDB-lite"/>
    </source>
</evidence>
<organism evidence="21 22">
    <name type="scientific">Iris pallida</name>
    <name type="common">Sweet iris</name>
    <dbReference type="NCBI Taxonomy" id="29817"/>
    <lineage>
        <taxon>Eukaryota</taxon>
        <taxon>Viridiplantae</taxon>
        <taxon>Streptophyta</taxon>
        <taxon>Embryophyta</taxon>
        <taxon>Tracheophyta</taxon>
        <taxon>Spermatophyta</taxon>
        <taxon>Magnoliopsida</taxon>
        <taxon>Liliopsida</taxon>
        <taxon>Asparagales</taxon>
        <taxon>Iridaceae</taxon>
        <taxon>Iridoideae</taxon>
        <taxon>Irideae</taxon>
        <taxon>Iris</taxon>
    </lineage>
</organism>